<dbReference type="OMA" id="HTHKDET"/>
<dbReference type="STRING" id="2880.D8LRK3"/>
<feature type="region of interest" description="Disordered" evidence="3">
    <location>
        <begin position="506"/>
        <end position="552"/>
    </location>
</feature>
<dbReference type="InParanoid" id="D8LRK3"/>
<sequence>MDDVFGSDSSANEFDPAEEADNNNNEDAPSGGAGALDSDGDDDEGMTSNKPGASPTDVGAALGGTGLSDSEDDNDEAFPADADAEKLAMDADVFGSDSEEEVAPPPEGGAENDDTAVADVDPFEESDDEEGGSGGKTLGKTGGDRLSKGDSSGKGKGKGKKRKAGAEGSSKSKRKKGTDGEGEGDKPTKKKKKKKKKKKDGDVEEGVEGGSSKKTTKKKKGKKKKSKKAKTTSVESSTLQDLGLESSADEAAQDQDDDDGDDDLSDAEVEHEDEEDEGLGGDGGEEVVRAPNKRTREDDDFIDDADDNADLLNEYKQDEPEGGDHSEAEEDNNPENFHDAPKKESAMTAVLASMKKRKAQDLSTAEREQIAQEFMFKINQAAEDDEEAVQNGRPAIYKIKMIRVVKATLAKKELQETFLEFDLLGVLKRWLQPYSNGQLPNLTVRTDILKLIENLPVQVDHLKRSGIGKVVMGLLNCREETTENKRRLRQLVSKWNRPVYEKETNYRARRPAQDDLEAMEVPTRGGGGAAGSGGRRRVVHGSMRRDGASKDEAVGNILNARARGLDPTKARVPFSNGYAFSKAPRSRVEGHGRAPAQQVDTSSRAKLLKKMATLSRPVNKAV</sequence>
<comment type="similarity">
    <text evidence="1">Belongs to the IWS1 family.</text>
</comment>
<keyword evidence="2" id="KW-0539">Nucleus</keyword>
<evidence type="ECO:0000256" key="2">
    <source>
        <dbReference type="PROSITE-ProRule" id="PRU00649"/>
    </source>
</evidence>
<dbReference type="PANTHER" id="PTHR46010">
    <property type="entry name" value="PROTEIN IWS1 HOMOLOG"/>
    <property type="match status" value="1"/>
</dbReference>
<dbReference type="SUPFAM" id="SSF47676">
    <property type="entry name" value="Conserved domain common to transcription factors TFIIS, elongin A, CRSP70"/>
    <property type="match status" value="1"/>
</dbReference>
<reference evidence="5 6" key="1">
    <citation type="journal article" date="2010" name="Nature">
        <title>The Ectocarpus genome and the independent evolution of multicellularity in brown algae.</title>
        <authorList>
            <person name="Cock J.M."/>
            <person name="Sterck L."/>
            <person name="Rouze P."/>
            <person name="Scornet D."/>
            <person name="Allen A.E."/>
            <person name="Amoutzias G."/>
            <person name="Anthouard V."/>
            <person name="Artiguenave F."/>
            <person name="Aury J.M."/>
            <person name="Badger J.H."/>
            <person name="Beszteri B."/>
            <person name="Billiau K."/>
            <person name="Bonnet E."/>
            <person name="Bothwell J.H."/>
            <person name="Bowler C."/>
            <person name="Boyen C."/>
            <person name="Brownlee C."/>
            <person name="Carrano C.J."/>
            <person name="Charrier B."/>
            <person name="Cho G.Y."/>
            <person name="Coelho S.M."/>
            <person name="Collen J."/>
            <person name="Corre E."/>
            <person name="Da Silva C."/>
            <person name="Delage L."/>
            <person name="Delaroque N."/>
            <person name="Dittami S.M."/>
            <person name="Doulbeau S."/>
            <person name="Elias M."/>
            <person name="Farnham G."/>
            <person name="Gachon C.M."/>
            <person name="Gschloessl B."/>
            <person name="Heesch S."/>
            <person name="Jabbari K."/>
            <person name="Jubin C."/>
            <person name="Kawai H."/>
            <person name="Kimura K."/>
            <person name="Kloareg B."/>
            <person name="Kupper F.C."/>
            <person name="Lang D."/>
            <person name="Le Bail A."/>
            <person name="Leblanc C."/>
            <person name="Lerouge P."/>
            <person name="Lohr M."/>
            <person name="Lopez P.J."/>
            <person name="Martens C."/>
            <person name="Maumus F."/>
            <person name="Michel G."/>
            <person name="Miranda-Saavedra D."/>
            <person name="Morales J."/>
            <person name="Moreau H."/>
            <person name="Motomura T."/>
            <person name="Nagasato C."/>
            <person name="Napoli C.A."/>
            <person name="Nelson D.R."/>
            <person name="Nyvall-Collen P."/>
            <person name="Peters A.F."/>
            <person name="Pommier C."/>
            <person name="Potin P."/>
            <person name="Poulain J."/>
            <person name="Quesneville H."/>
            <person name="Read B."/>
            <person name="Rensing S.A."/>
            <person name="Ritter A."/>
            <person name="Rousvoal S."/>
            <person name="Samanta M."/>
            <person name="Samson G."/>
            <person name="Schroeder D.C."/>
            <person name="Segurens B."/>
            <person name="Strittmatter M."/>
            <person name="Tonon T."/>
            <person name="Tregear J.W."/>
            <person name="Valentin K."/>
            <person name="von Dassow P."/>
            <person name="Yamagishi T."/>
            <person name="Van de Peer Y."/>
            <person name="Wincker P."/>
        </authorList>
    </citation>
    <scope>NUCLEOTIDE SEQUENCE [LARGE SCALE GENOMIC DNA]</scope>
    <source>
        <strain evidence="6">Ec32 / CCAP1310/4</strain>
    </source>
</reference>
<feature type="compositionally biased region" description="Gly residues" evidence="3">
    <location>
        <begin position="132"/>
        <end position="141"/>
    </location>
</feature>
<accession>D8LRK3</accession>
<feature type="compositionally biased region" description="Basic and acidic residues" evidence="3">
    <location>
        <begin position="142"/>
        <end position="153"/>
    </location>
</feature>
<feature type="compositionally biased region" description="Basic and acidic residues" evidence="3">
    <location>
        <begin position="543"/>
        <end position="552"/>
    </location>
</feature>
<dbReference type="InterPro" id="IPR051037">
    <property type="entry name" value="RNAPII_TF_IWS1"/>
</dbReference>
<organism evidence="5 6">
    <name type="scientific">Ectocarpus siliculosus</name>
    <name type="common">Brown alga</name>
    <name type="synonym">Conferva siliculosa</name>
    <dbReference type="NCBI Taxonomy" id="2880"/>
    <lineage>
        <taxon>Eukaryota</taxon>
        <taxon>Sar</taxon>
        <taxon>Stramenopiles</taxon>
        <taxon>Ochrophyta</taxon>
        <taxon>PX clade</taxon>
        <taxon>Phaeophyceae</taxon>
        <taxon>Ectocarpales</taxon>
        <taxon>Ectocarpaceae</taxon>
        <taxon>Ectocarpus</taxon>
    </lineage>
</organism>
<feature type="compositionally biased region" description="Basic and acidic residues" evidence="3">
    <location>
        <begin position="177"/>
        <end position="187"/>
    </location>
</feature>
<dbReference type="EMBL" id="FN649751">
    <property type="protein sequence ID" value="CBN77764.1"/>
    <property type="molecule type" value="Genomic_DNA"/>
</dbReference>
<dbReference type="GO" id="GO:0016973">
    <property type="term" value="P:poly(A)+ mRNA export from nucleus"/>
    <property type="evidence" value="ECO:0007669"/>
    <property type="project" value="TreeGrafter"/>
</dbReference>
<comment type="subcellular location">
    <subcellularLocation>
        <location evidence="2">Nucleus</location>
    </subcellularLocation>
</comment>
<evidence type="ECO:0000259" key="4">
    <source>
        <dbReference type="PROSITE" id="PS51319"/>
    </source>
</evidence>
<gene>
    <name evidence="5" type="ORF">Esi_0069_0021</name>
</gene>
<feature type="compositionally biased region" description="Acidic residues" evidence="3">
    <location>
        <begin position="110"/>
        <end position="131"/>
    </location>
</feature>
<dbReference type="EMBL" id="FN648916">
    <property type="protein sequence ID" value="CBN77764.1"/>
    <property type="molecule type" value="Genomic_DNA"/>
</dbReference>
<dbReference type="Gene3D" id="1.20.930.10">
    <property type="entry name" value="Conserved domain common to transcription factors TFIIS, elongin A, CRSP70"/>
    <property type="match status" value="1"/>
</dbReference>
<feature type="compositionally biased region" description="Basic residues" evidence="3">
    <location>
        <begin position="214"/>
        <end position="230"/>
    </location>
</feature>
<dbReference type="OrthoDB" id="21124at2759"/>
<dbReference type="InterPro" id="IPR017923">
    <property type="entry name" value="TFIIS_N"/>
</dbReference>
<dbReference type="PROSITE" id="PS51319">
    <property type="entry name" value="TFIIS_N"/>
    <property type="match status" value="1"/>
</dbReference>
<dbReference type="PANTHER" id="PTHR46010:SF1">
    <property type="entry name" value="PROTEIN IWS1 HOMOLOG"/>
    <property type="match status" value="1"/>
</dbReference>
<feature type="compositionally biased region" description="Gly residues" evidence="3">
    <location>
        <begin position="524"/>
        <end position="533"/>
    </location>
</feature>
<dbReference type="GO" id="GO:0005634">
    <property type="term" value="C:nucleus"/>
    <property type="evidence" value="ECO:0007669"/>
    <property type="project" value="UniProtKB-SubCell"/>
</dbReference>
<name>D8LRK3_ECTSI</name>
<protein>
    <recommendedName>
        <fullName evidence="4">TFIIS N-terminal domain-containing protein</fullName>
    </recommendedName>
</protein>
<feature type="compositionally biased region" description="Acidic residues" evidence="3">
    <location>
        <begin position="69"/>
        <end position="78"/>
    </location>
</feature>
<feature type="region of interest" description="Disordered" evidence="3">
    <location>
        <begin position="582"/>
        <end position="604"/>
    </location>
</feature>
<dbReference type="eggNOG" id="KOG1793">
    <property type="taxonomic scope" value="Eukaryota"/>
</dbReference>
<dbReference type="Pfam" id="PF08711">
    <property type="entry name" value="Med26"/>
    <property type="match status" value="1"/>
</dbReference>
<dbReference type="InterPro" id="IPR035441">
    <property type="entry name" value="TFIIS/LEDGF_dom_sf"/>
</dbReference>
<evidence type="ECO:0000256" key="3">
    <source>
        <dbReference type="SAM" id="MobiDB-lite"/>
    </source>
</evidence>
<keyword evidence="6" id="KW-1185">Reference proteome</keyword>
<feature type="compositionally biased region" description="Acidic residues" evidence="3">
    <location>
        <begin position="298"/>
        <end position="309"/>
    </location>
</feature>
<dbReference type="Proteomes" id="UP000002630">
    <property type="component" value="Linkage Group LG26"/>
</dbReference>
<evidence type="ECO:0000256" key="1">
    <source>
        <dbReference type="ARBA" id="ARBA00037992"/>
    </source>
</evidence>
<feature type="compositionally biased region" description="Acidic residues" evidence="3">
    <location>
        <begin position="247"/>
        <end position="285"/>
    </location>
</feature>
<feature type="domain" description="TFIIS N-terminal" evidence="4">
    <location>
        <begin position="425"/>
        <end position="502"/>
    </location>
</feature>
<feature type="compositionally biased region" description="Basic residues" evidence="3">
    <location>
        <begin position="188"/>
        <end position="198"/>
    </location>
</feature>
<feature type="compositionally biased region" description="Basic and acidic residues" evidence="3">
    <location>
        <begin position="313"/>
        <end position="326"/>
    </location>
</feature>
<feature type="region of interest" description="Disordered" evidence="3">
    <location>
        <begin position="1"/>
        <end position="342"/>
    </location>
</feature>
<proteinExistence type="inferred from homology"/>
<dbReference type="AlphaFoldDB" id="D8LRK3"/>
<evidence type="ECO:0000313" key="5">
    <source>
        <dbReference type="EMBL" id="CBN77764.1"/>
    </source>
</evidence>
<evidence type="ECO:0000313" key="6">
    <source>
        <dbReference type="Proteomes" id="UP000002630"/>
    </source>
</evidence>